<organism evidence="2 3">
    <name type="scientific">Plakobranchus ocellatus</name>
    <dbReference type="NCBI Taxonomy" id="259542"/>
    <lineage>
        <taxon>Eukaryota</taxon>
        <taxon>Metazoa</taxon>
        <taxon>Spiralia</taxon>
        <taxon>Lophotrochozoa</taxon>
        <taxon>Mollusca</taxon>
        <taxon>Gastropoda</taxon>
        <taxon>Heterobranchia</taxon>
        <taxon>Euthyneura</taxon>
        <taxon>Panpulmonata</taxon>
        <taxon>Sacoglossa</taxon>
        <taxon>Placobranchoidea</taxon>
        <taxon>Plakobranchidae</taxon>
        <taxon>Plakobranchus</taxon>
    </lineage>
</organism>
<name>A0AAV4B8E7_9GAST</name>
<feature type="transmembrane region" description="Helical" evidence="1">
    <location>
        <begin position="92"/>
        <end position="115"/>
    </location>
</feature>
<evidence type="ECO:0000256" key="1">
    <source>
        <dbReference type="SAM" id="Phobius"/>
    </source>
</evidence>
<comment type="caution">
    <text evidence="2">The sequence shown here is derived from an EMBL/GenBank/DDBJ whole genome shotgun (WGS) entry which is preliminary data.</text>
</comment>
<protein>
    <submittedName>
        <fullName evidence="2">Uncharacterized protein</fullName>
    </submittedName>
</protein>
<evidence type="ECO:0000313" key="3">
    <source>
        <dbReference type="Proteomes" id="UP000735302"/>
    </source>
</evidence>
<feature type="transmembrane region" description="Helical" evidence="1">
    <location>
        <begin position="56"/>
        <end position="72"/>
    </location>
</feature>
<feature type="transmembrane region" description="Helical" evidence="1">
    <location>
        <begin position="202"/>
        <end position="219"/>
    </location>
</feature>
<feature type="transmembrane region" description="Helical" evidence="1">
    <location>
        <begin position="20"/>
        <end position="44"/>
    </location>
</feature>
<dbReference type="EMBL" id="BLXT01004605">
    <property type="protein sequence ID" value="GFO15360.1"/>
    <property type="molecule type" value="Genomic_DNA"/>
</dbReference>
<feature type="transmembrane region" description="Helical" evidence="1">
    <location>
        <begin position="161"/>
        <end position="182"/>
    </location>
</feature>
<reference evidence="2 3" key="1">
    <citation type="journal article" date="2021" name="Elife">
        <title>Chloroplast acquisition without the gene transfer in kleptoplastic sea slugs, Plakobranchus ocellatus.</title>
        <authorList>
            <person name="Maeda T."/>
            <person name="Takahashi S."/>
            <person name="Yoshida T."/>
            <person name="Shimamura S."/>
            <person name="Takaki Y."/>
            <person name="Nagai Y."/>
            <person name="Toyoda A."/>
            <person name="Suzuki Y."/>
            <person name="Arimoto A."/>
            <person name="Ishii H."/>
            <person name="Satoh N."/>
            <person name="Nishiyama T."/>
            <person name="Hasebe M."/>
            <person name="Maruyama T."/>
            <person name="Minagawa J."/>
            <person name="Obokata J."/>
            <person name="Shigenobu S."/>
        </authorList>
    </citation>
    <scope>NUCLEOTIDE SEQUENCE [LARGE SCALE GENOMIC DNA]</scope>
</reference>
<keyword evidence="1" id="KW-0472">Membrane</keyword>
<sequence length="583" mass="68141">MTKTEVNFSNPLNFKTLLVPIFLVCPINILALIINMYNIVVAIGDKRRGIIQHFRVNIKILCFHLLIIPTIVDNTYDSVTKIDVEKYSSVTQMVFIIVMGIATLFCIIFTVGYTWEVVQKYTSVKIGEGYGRLREEEEEELEGTDVRMEFFTRWYVIINKYMTINAIFGFTIYNIMLTLIYAMRYITSVDSDYLRIQDVANISYGVLIMLVLFVIFDFFTFRYPQTASLTVHYYVLFIFSLNFTLDFYQQVRPRPLQNHFPEGRILPFFFLQMCPLTPSHFIGRAFKVNYYVEENFHQVIDQILVTMHEILYDTVNLDELSRVLGLLECPSYRCVCNTVQTTVRSCLETNMDMEPRNIVISGNESSSSSFSFNQDRHITINCDYKWSSPFAEPDLPSAETVGQQYIVNYWDAFLDCAVCDQKLCGSHEVVYNKNLLSEVSSLINRLNPETSVHIIGKRKSVSEDQIEELRFHYLDTRCKLNEARFVPLIHKLVSKHPESLKDIQFVKHLYDKLFVSKLSVVSPLYHLAVTKRRRRRFVPRNDNISGFHVHIRLETRPDGGLYRIAYASRRRAFQQTQNTREFV</sequence>
<feature type="transmembrane region" description="Helical" evidence="1">
    <location>
        <begin position="231"/>
        <end position="248"/>
    </location>
</feature>
<gene>
    <name evidence="2" type="ORF">PoB_004186500</name>
</gene>
<dbReference type="Proteomes" id="UP000735302">
    <property type="component" value="Unassembled WGS sequence"/>
</dbReference>
<accession>A0AAV4B8E7</accession>
<proteinExistence type="predicted"/>
<evidence type="ECO:0000313" key="2">
    <source>
        <dbReference type="EMBL" id="GFO15360.1"/>
    </source>
</evidence>
<dbReference type="AlphaFoldDB" id="A0AAV4B8E7"/>
<keyword evidence="1" id="KW-0812">Transmembrane</keyword>
<keyword evidence="1" id="KW-1133">Transmembrane helix</keyword>
<keyword evidence="3" id="KW-1185">Reference proteome</keyword>